<feature type="signal peptide" evidence="1">
    <location>
        <begin position="1"/>
        <end position="16"/>
    </location>
</feature>
<organism evidence="2">
    <name type="scientific">Anguilla anguilla</name>
    <name type="common">European freshwater eel</name>
    <name type="synonym">Muraena anguilla</name>
    <dbReference type="NCBI Taxonomy" id="7936"/>
    <lineage>
        <taxon>Eukaryota</taxon>
        <taxon>Metazoa</taxon>
        <taxon>Chordata</taxon>
        <taxon>Craniata</taxon>
        <taxon>Vertebrata</taxon>
        <taxon>Euteleostomi</taxon>
        <taxon>Actinopterygii</taxon>
        <taxon>Neopterygii</taxon>
        <taxon>Teleostei</taxon>
        <taxon>Anguilliformes</taxon>
        <taxon>Anguillidae</taxon>
        <taxon>Anguilla</taxon>
    </lineage>
</organism>
<evidence type="ECO:0000256" key="1">
    <source>
        <dbReference type="SAM" id="SignalP"/>
    </source>
</evidence>
<dbReference type="EMBL" id="GBXM01018178">
    <property type="protein sequence ID" value="JAH90399.1"/>
    <property type="molecule type" value="Transcribed_RNA"/>
</dbReference>
<protein>
    <submittedName>
        <fullName evidence="2">Uncharacterized protein</fullName>
    </submittedName>
</protein>
<dbReference type="AlphaFoldDB" id="A0A0E9WJ27"/>
<feature type="chain" id="PRO_5002434851" evidence="1">
    <location>
        <begin position="17"/>
        <end position="42"/>
    </location>
</feature>
<sequence length="42" mass="4661">MASGLILGLALSLSVSKFWSNMESNKNLFSQIILPLSFLYIL</sequence>
<name>A0A0E9WJ27_ANGAN</name>
<keyword evidence="1" id="KW-0732">Signal</keyword>
<evidence type="ECO:0000313" key="2">
    <source>
        <dbReference type="EMBL" id="JAH90399.1"/>
    </source>
</evidence>
<reference evidence="2" key="2">
    <citation type="journal article" date="2015" name="Fish Shellfish Immunol.">
        <title>Early steps in the European eel (Anguilla anguilla)-Vibrio vulnificus interaction in the gills: Role of the RtxA13 toxin.</title>
        <authorList>
            <person name="Callol A."/>
            <person name="Pajuelo D."/>
            <person name="Ebbesson L."/>
            <person name="Teles M."/>
            <person name="MacKenzie S."/>
            <person name="Amaro C."/>
        </authorList>
    </citation>
    <scope>NUCLEOTIDE SEQUENCE</scope>
</reference>
<reference evidence="2" key="1">
    <citation type="submission" date="2014-11" db="EMBL/GenBank/DDBJ databases">
        <authorList>
            <person name="Amaro Gonzalez C."/>
        </authorList>
    </citation>
    <scope>NUCLEOTIDE SEQUENCE</scope>
</reference>
<accession>A0A0E9WJ27</accession>
<proteinExistence type="predicted"/>